<dbReference type="Proteomes" id="UP000299290">
    <property type="component" value="Unassembled WGS sequence"/>
</dbReference>
<protein>
    <submittedName>
        <fullName evidence="2">Uncharacterized protein</fullName>
    </submittedName>
</protein>
<feature type="compositionally biased region" description="Gly residues" evidence="1">
    <location>
        <begin position="196"/>
        <end position="205"/>
    </location>
</feature>
<evidence type="ECO:0000313" key="3">
    <source>
        <dbReference type="Proteomes" id="UP000299290"/>
    </source>
</evidence>
<name>A0A4D4K0P7_9ACTN</name>
<dbReference type="EMBL" id="BJHV01000001">
    <property type="protein sequence ID" value="GDY40218.1"/>
    <property type="molecule type" value="Genomic_DNA"/>
</dbReference>
<evidence type="ECO:0000313" key="2">
    <source>
        <dbReference type="EMBL" id="GDY40218.1"/>
    </source>
</evidence>
<gene>
    <name evidence="2" type="ORF">SANT12839_011000</name>
</gene>
<keyword evidence="3" id="KW-1185">Reference proteome</keyword>
<comment type="caution">
    <text evidence="2">The sequence shown here is derived from an EMBL/GenBank/DDBJ whole genome shotgun (WGS) entry which is preliminary data.</text>
</comment>
<feature type="region of interest" description="Disordered" evidence="1">
    <location>
        <begin position="160"/>
        <end position="205"/>
    </location>
</feature>
<reference evidence="2 3" key="1">
    <citation type="journal article" date="2020" name="Int. J. Syst. Evol. Microbiol.">
        <title>Reclassification of Streptomyces castelarensis and Streptomyces sporoclivatus as later heterotypic synonyms of Streptomyces antimycoticus.</title>
        <authorList>
            <person name="Komaki H."/>
            <person name="Tamura T."/>
        </authorList>
    </citation>
    <scope>NUCLEOTIDE SEQUENCE [LARGE SCALE GENOMIC DNA]</scope>
    <source>
        <strain evidence="2 3">NBRC 12839</strain>
    </source>
</reference>
<accession>A0A4D4K0P7</accession>
<dbReference type="AlphaFoldDB" id="A0A4D4K0P7"/>
<organism evidence="2 3">
    <name type="scientific">Streptomyces antimycoticus</name>
    <dbReference type="NCBI Taxonomy" id="68175"/>
    <lineage>
        <taxon>Bacteria</taxon>
        <taxon>Bacillati</taxon>
        <taxon>Actinomycetota</taxon>
        <taxon>Actinomycetes</taxon>
        <taxon>Kitasatosporales</taxon>
        <taxon>Streptomycetaceae</taxon>
        <taxon>Streptomyces</taxon>
        <taxon>Streptomyces violaceusniger group</taxon>
    </lineage>
</organism>
<feature type="compositionally biased region" description="Basic and acidic residues" evidence="1">
    <location>
        <begin position="183"/>
        <end position="194"/>
    </location>
</feature>
<evidence type="ECO:0000256" key="1">
    <source>
        <dbReference type="SAM" id="MobiDB-lite"/>
    </source>
</evidence>
<feature type="region of interest" description="Disordered" evidence="1">
    <location>
        <begin position="417"/>
        <end position="469"/>
    </location>
</feature>
<feature type="compositionally biased region" description="Basic and acidic residues" evidence="1">
    <location>
        <begin position="455"/>
        <end position="469"/>
    </location>
</feature>
<sequence length="469" mass="50211">MTGVAVEEPGQIPATVRREGRHRVPALGEKAPQVLRRAHPAGEAAAHSDDHDRIVVHEGPARLGAQGLGAQGLCGRPQQFGARVFRQGERGRVVENGSGRQPQTGRGTQSVAEFDRCHGVEAEFLESAMGRHAFRVGMPEHHRDVAAHHVEQQSPLLGPVEPGQTPAESGPVTTRLLDGSGPRVDESPYFRKVGEQGTGPGRGEGGVMAFPLDVGDGDHRVALLNGRTESGHRQFGGECRNAMPPGHLTGFALPHTATGPQAPGHGGRHQALGPAALGQRIEEGVARCVVALPWCTDGPGQGGEEHERGQLHVAGQLMQMHRTVGLDAQYPVQLLGGQGLDRRIIQQGGRVHHSRQRTYLGYQRGQLSTVGHIALGHRHRRSGHLQVRDELGRPGRGHAAPARQHEVLRALLRQPPRDMAAQCSGPSGDQYGPARIPGRQVRPQRGGMGEPAPEGPHRPDRDLVLARST</sequence>
<proteinExistence type="predicted"/>